<dbReference type="Pfam" id="PF08642">
    <property type="entry name" value="Rxt3"/>
    <property type="match status" value="1"/>
</dbReference>
<feature type="compositionally biased region" description="Polar residues" evidence="6">
    <location>
        <begin position="636"/>
        <end position="653"/>
    </location>
</feature>
<dbReference type="GO" id="GO:0005634">
    <property type="term" value="C:nucleus"/>
    <property type="evidence" value="ECO:0007669"/>
    <property type="project" value="TreeGrafter"/>
</dbReference>
<dbReference type="STRING" id="1276538.A0A1X7RGW9"/>
<reference evidence="7 8" key="1">
    <citation type="submission" date="2016-06" db="EMBL/GenBank/DDBJ databases">
        <authorList>
            <person name="Kjaerup R.B."/>
            <person name="Dalgaard T.S."/>
            <person name="Juul-Madsen H.R."/>
        </authorList>
    </citation>
    <scope>NUCLEOTIDE SEQUENCE [LARGE SCALE GENOMIC DNA]</scope>
</reference>
<comment type="similarity">
    <text evidence="3">Belongs to the RRG9 family.</text>
</comment>
<feature type="compositionally biased region" description="Polar residues" evidence="6">
    <location>
        <begin position="1074"/>
        <end position="1087"/>
    </location>
</feature>
<evidence type="ECO:0000256" key="3">
    <source>
        <dbReference type="ARBA" id="ARBA00010895"/>
    </source>
</evidence>
<feature type="compositionally biased region" description="Basic residues" evidence="6">
    <location>
        <begin position="604"/>
        <end position="629"/>
    </location>
</feature>
<feature type="compositionally biased region" description="Basic and acidic residues" evidence="6">
    <location>
        <begin position="1189"/>
        <end position="1204"/>
    </location>
</feature>
<feature type="region of interest" description="Disordered" evidence="6">
    <location>
        <begin position="1145"/>
        <end position="1303"/>
    </location>
</feature>
<dbReference type="EMBL" id="LT853692">
    <property type="protein sequence ID" value="SMQ46659.1"/>
    <property type="molecule type" value="Genomic_DNA"/>
</dbReference>
<feature type="compositionally biased region" description="Basic and acidic residues" evidence="6">
    <location>
        <begin position="447"/>
        <end position="472"/>
    </location>
</feature>
<feature type="compositionally biased region" description="Basic and acidic residues" evidence="6">
    <location>
        <begin position="237"/>
        <end position="250"/>
    </location>
</feature>
<feature type="compositionally biased region" description="Pro residues" evidence="6">
    <location>
        <begin position="20"/>
        <end position="40"/>
    </location>
</feature>
<evidence type="ECO:0000256" key="5">
    <source>
        <dbReference type="ARBA" id="ARBA00022946"/>
    </source>
</evidence>
<name>A0A1X7RGW9_ZYMT9</name>
<dbReference type="InterPro" id="IPR036609">
    <property type="entry name" value="LCCL_sf"/>
</dbReference>
<feature type="compositionally biased region" description="Basic and acidic residues" evidence="6">
    <location>
        <begin position="1239"/>
        <end position="1261"/>
    </location>
</feature>
<dbReference type="Pfam" id="PF06413">
    <property type="entry name" value="Neugrin"/>
    <property type="match status" value="1"/>
</dbReference>
<sequence>MDRRPFDRPPEHPLGHHESVPPPSNHPSSYPPPTAQPPIQIPFSDPFQTSRDPFYPGGRRDSIGLSSRAWQPSAQGPSSQHHHHHRQSSLDQSLQHPQGFPPPPPNGLAMSAPHDHSRHPSMGHAGSPPQYPGGSSEQQYPPPPSFPARNMPPPSPPQNAPAAGHHMGTAPRGPSTTSPFARPRDLSSHRPGMSISAILGGGEDPRPSGSPHSSAAAPASAFGSMQPPSPGRARASSMREGHGREPRRDGLFASPQFRREPQQHSFRAFQPPPQQESAHHANGNGAPVRPNSQPVDSAGFRHMHEMAHREEGRANMFRNYGEPPAPPRNDAMYRNDRPPVQNGVTSHPQDSRPVFNSPPADRENLAQRDYAPGRYQPGGFSTHMREEPSSLFRPGYPPTSQPTAEQARESIEDRAADMRRQLSRQSPPPPEYGPHERGRNGFAERPMTLEEHQRMEMMHREQQHRKESDGSVHRAVLNLSPELNRRGRNSPLPQAVQGAQPRHLGPGGNNPGIKTEFGRMFSGLGSGAGSSTPGPGHPMNGHATPSRGSPARLVDSSEMSRGAPIEMDDNKGTTKTGSRGGKRNGRRAREEVDSGRNTPDARGNKRSKTTHTAHHHHHLVHPHHHHHHHAAEGTPPSFTISRAPSNPLSQANLAASQAHHHHHHHHHHAQAVGHHHHHAPRAQPPPRMPSTTVVSKKVLEACAGKPRRHLGSQLYTTEVSLAPAAETPLDAKIKFSSKSKPIPVFEGKENSTFTVRVPRYFLAPSEAGNSSLEEICKRRQLWGTEVYTDDSDVVAAAIHSGWLKGDFGDLNHDLQQASENGPEQDTSEATLLTLTERPSKPVQVPEGFDAHITVLVLPPLEKYAATSQHHIWSRDWAKTHDGMSFMIHSIEFVDEGASSRFAERGAAARKNRIAIEQASREEAAAGLLMFANGGGGNGSVRIMHRCSCTTKALEAFWNDFAGISIRQRPAQQFARHRRIFGTRPAVRQLSSVTVAGPDDAFVPFDLQLSGGQSGTGIHTDTRPRSQPDKVVEESSLESGEKTDEDGKAEWHAEIVLAEPMVQAERSGSHGKMASTGSTRTEESSNAGATEERSRAETRMLRKLKRVKDGSHNQSKPGKLQDQVESVLKMVEGPMGSEVLKSLVETSKKETEASVAARAKKATTARDPRTKRTTVKRQPQRSGTLVQRQRKVEEKVGTGETKAGEAGEEQGVEAKKSRRERRKELNTKASSSRQSPAAKPARELRSRRKELETKPKKRDNTKEAIASEDADDTPRPKQEPWGIQKSALERKFGETGWQPRKRLSPDTLEGIRALHASNPSTYNIDMLREHFQISPEAIRRVLKSKWKPNAEEIEKRMKRWEKRGVKKWSEMAAQGQKPPKKWREMGVPNPNLQKRVAWEGEVVEKSQEKVPIHEKATRLARGLKNRERAETPSLAGRIL</sequence>
<proteinExistence type="inferred from homology"/>
<dbReference type="Gene3D" id="2.170.130.20">
    <property type="entry name" value="LCCL-like domain"/>
    <property type="match status" value="1"/>
</dbReference>
<keyword evidence="5" id="KW-0809">Transit peptide</keyword>
<accession>A0A1X7RGW9</accession>
<dbReference type="SUPFAM" id="SSF69848">
    <property type="entry name" value="LCCL domain"/>
    <property type="match status" value="1"/>
</dbReference>
<evidence type="ECO:0000256" key="1">
    <source>
        <dbReference type="ARBA" id="ARBA00003548"/>
    </source>
</evidence>
<protein>
    <recommendedName>
        <fullName evidence="4">Required for respiratory growth protein 9, mitochondrial</fullName>
    </recommendedName>
</protein>
<dbReference type="Proteomes" id="UP000215127">
    <property type="component" value="Chromosome 1"/>
</dbReference>
<evidence type="ECO:0000313" key="8">
    <source>
        <dbReference type="Proteomes" id="UP000215127"/>
    </source>
</evidence>
<evidence type="ECO:0000256" key="4">
    <source>
        <dbReference type="ARBA" id="ARBA00013566"/>
    </source>
</evidence>
<feature type="compositionally biased region" description="Basic and acidic residues" evidence="6">
    <location>
        <begin position="1"/>
        <end position="19"/>
    </location>
</feature>
<dbReference type="GO" id="GO:0005739">
    <property type="term" value="C:mitochondrion"/>
    <property type="evidence" value="ECO:0007669"/>
    <property type="project" value="UniProtKB-SubCell"/>
</dbReference>
<feature type="compositionally biased region" description="Basic and acidic residues" evidence="6">
    <location>
        <begin position="406"/>
        <end position="420"/>
    </location>
</feature>
<feature type="compositionally biased region" description="Basic residues" evidence="6">
    <location>
        <begin position="658"/>
        <end position="680"/>
    </location>
</feature>
<feature type="compositionally biased region" description="Pro residues" evidence="6">
    <location>
        <begin position="140"/>
        <end position="159"/>
    </location>
</feature>
<dbReference type="InterPro" id="IPR013951">
    <property type="entry name" value="Rxt3"/>
</dbReference>
<feature type="compositionally biased region" description="Basic and acidic residues" evidence="6">
    <location>
        <begin position="1089"/>
        <end position="1099"/>
    </location>
</feature>
<keyword evidence="8" id="KW-1185">Reference proteome</keyword>
<feature type="region of interest" description="Disordered" evidence="6">
    <location>
        <begin position="1"/>
        <end position="297"/>
    </location>
</feature>
<evidence type="ECO:0000313" key="7">
    <source>
        <dbReference type="EMBL" id="SMQ46659.1"/>
    </source>
</evidence>
<comment type="function">
    <text evidence="1">Required for respiratory activity and maintenance and expression of the mitochondrial genome.</text>
</comment>
<feature type="compositionally biased region" description="Low complexity" evidence="6">
    <location>
        <begin position="529"/>
        <end position="538"/>
    </location>
</feature>
<feature type="region of interest" description="Disordered" evidence="6">
    <location>
        <begin position="313"/>
        <end position="692"/>
    </location>
</feature>
<feature type="region of interest" description="Disordered" evidence="6">
    <location>
        <begin position="1363"/>
        <end position="1387"/>
    </location>
</feature>
<dbReference type="PANTHER" id="PTHR13475:SF3">
    <property type="entry name" value="NEUGRIN"/>
    <property type="match status" value="1"/>
</dbReference>
<dbReference type="InterPro" id="IPR010487">
    <property type="entry name" value="NGRN/Rrg9"/>
</dbReference>
<comment type="subcellular location">
    <subcellularLocation>
        <location evidence="2">Mitochondrion</location>
    </subcellularLocation>
</comment>
<feature type="region of interest" description="Disordered" evidence="6">
    <location>
        <begin position="1005"/>
        <end position="1128"/>
    </location>
</feature>
<feature type="compositionally biased region" description="Basic and acidic residues" evidence="6">
    <location>
        <begin position="1019"/>
        <end position="1052"/>
    </location>
</feature>
<evidence type="ECO:0000256" key="6">
    <source>
        <dbReference type="SAM" id="MobiDB-lite"/>
    </source>
</evidence>
<organism evidence="7 8">
    <name type="scientific">Zymoseptoria tritici (strain ST99CH_3D7)</name>
    <dbReference type="NCBI Taxonomy" id="1276538"/>
    <lineage>
        <taxon>Eukaryota</taxon>
        <taxon>Fungi</taxon>
        <taxon>Dikarya</taxon>
        <taxon>Ascomycota</taxon>
        <taxon>Pezizomycotina</taxon>
        <taxon>Dothideomycetes</taxon>
        <taxon>Dothideomycetidae</taxon>
        <taxon>Mycosphaerellales</taxon>
        <taxon>Mycosphaerellaceae</taxon>
        <taxon>Zymoseptoria</taxon>
    </lineage>
</organism>
<gene>
    <name evidence="7" type="ORF">ZT3D7_G1805</name>
</gene>
<dbReference type="PANTHER" id="PTHR13475">
    <property type="entry name" value="NEUGRIN"/>
    <property type="match status" value="1"/>
</dbReference>
<evidence type="ECO:0000256" key="2">
    <source>
        <dbReference type="ARBA" id="ARBA00004173"/>
    </source>
</evidence>
<feature type="compositionally biased region" description="Low complexity" evidence="6">
    <location>
        <begin position="207"/>
        <end position="221"/>
    </location>
</feature>